<dbReference type="EMBL" id="FOCG01000001">
    <property type="protein sequence ID" value="SEM47525.1"/>
    <property type="molecule type" value="Genomic_DNA"/>
</dbReference>
<organism evidence="1 2">
    <name type="scientific">Hydrogenoanaerobacterium saccharovorans</name>
    <dbReference type="NCBI Taxonomy" id="474960"/>
    <lineage>
        <taxon>Bacteria</taxon>
        <taxon>Bacillati</taxon>
        <taxon>Bacillota</taxon>
        <taxon>Clostridia</taxon>
        <taxon>Eubacteriales</taxon>
        <taxon>Oscillospiraceae</taxon>
        <taxon>Hydrogenoanaerobacterium</taxon>
    </lineage>
</organism>
<dbReference type="AlphaFoldDB" id="A0A1H7YNG4"/>
<gene>
    <name evidence="1" type="ORF">SAMN05216180_0140</name>
</gene>
<evidence type="ECO:0000313" key="2">
    <source>
        <dbReference type="Proteomes" id="UP000199158"/>
    </source>
</evidence>
<proteinExistence type="predicted"/>
<protein>
    <submittedName>
        <fullName evidence="1">Uncharacterized protein</fullName>
    </submittedName>
</protein>
<dbReference type="OrthoDB" id="1933487at2"/>
<accession>A0A1H7YNG4</accession>
<sequence>MPELEQEILKTLNTNGKLPIARFELRNSKERDIISTALNYVWITDANDSMELVKLRSDALQRLLQEKLISVNYTLAVTAASDYKIYYESTVYALLCNLVQEGKNKPGYLFDTPAIKRGEAKLTAKGKKACKI</sequence>
<evidence type="ECO:0000313" key="1">
    <source>
        <dbReference type="EMBL" id="SEM47525.1"/>
    </source>
</evidence>
<name>A0A1H7YNG4_9FIRM</name>
<dbReference type="Proteomes" id="UP000199158">
    <property type="component" value="Unassembled WGS sequence"/>
</dbReference>
<dbReference type="RefSeq" id="WP_092750661.1">
    <property type="nucleotide sequence ID" value="NZ_FOCG01000001.1"/>
</dbReference>
<keyword evidence="2" id="KW-1185">Reference proteome</keyword>
<reference evidence="1 2" key="1">
    <citation type="submission" date="2016-10" db="EMBL/GenBank/DDBJ databases">
        <authorList>
            <person name="de Groot N.N."/>
        </authorList>
    </citation>
    <scope>NUCLEOTIDE SEQUENCE [LARGE SCALE GENOMIC DNA]</scope>
    <source>
        <strain evidence="1 2">CGMCC 1.5070</strain>
    </source>
</reference>